<dbReference type="PANTHER" id="PTHR33495">
    <property type="entry name" value="ANTI-SIGMA FACTOR ANTAGONIST TM_1081-RELATED-RELATED"/>
    <property type="match status" value="1"/>
</dbReference>
<dbReference type="AlphaFoldDB" id="A0A1G8ZS32"/>
<dbReference type="OrthoDB" id="9796110at2"/>
<reference evidence="4 5" key="1">
    <citation type="submission" date="2016-10" db="EMBL/GenBank/DDBJ databases">
        <authorList>
            <person name="de Groot N.N."/>
        </authorList>
    </citation>
    <scope>NUCLEOTIDE SEQUENCE [LARGE SCALE GENOMIC DNA]</scope>
    <source>
        <strain evidence="4 5">DSM 25186</strain>
    </source>
</reference>
<keyword evidence="5" id="KW-1185">Reference proteome</keyword>
<evidence type="ECO:0000256" key="2">
    <source>
        <dbReference type="RuleBase" id="RU003749"/>
    </source>
</evidence>
<dbReference type="InterPro" id="IPR002645">
    <property type="entry name" value="STAS_dom"/>
</dbReference>
<evidence type="ECO:0000313" key="5">
    <source>
        <dbReference type="Proteomes" id="UP000198510"/>
    </source>
</evidence>
<sequence length="124" mass="14041">MKFTTDKEEKYCILRLEEDKLDATISPQLKAEFVTLHTSGYKNIILDLSRVRYADSSGLSSILTGDRLCKDAGGVFILSSLNDHVLKLIRISQLDTVLNLIPTTEEAVDAVFMYEIENELRNEE</sequence>
<proteinExistence type="inferred from homology"/>
<dbReference type="Pfam" id="PF01740">
    <property type="entry name" value="STAS"/>
    <property type="match status" value="1"/>
</dbReference>
<dbReference type="CDD" id="cd07043">
    <property type="entry name" value="STAS_anti-anti-sigma_factors"/>
    <property type="match status" value="1"/>
</dbReference>
<evidence type="ECO:0000259" key="3">
    <source>
        <dbReference type="PROSITE" id="PS50801"/>
    </source>
</evidence>
<dbReference type="PROSITE" id="PS50801">
    <property type="entry name" value="STAS"/>
    <property type="match status" value="1"/>
</dbReference>
<dbReference type="NCBIfam" id="TIGR00377">
    <property type="entry name" value="ant_ant_sig"/>
    <property type="match status" value="1"/>
</dbReference>
<evidence type="ECO:0000313" key="4">
    <source>
        <dbReference type="EMBL" id="SDK17843.1"/>
    </source>
</evidence>
<gene>
    <name evidence="4" type="ORF">SAMN05421823_10271</name>
</gene>
<dbReference type="SUPFAM" id="SSF52091">
    <property type="entry name" value="SpoIIaa-like"/>
    <property type="match status" value="1"/>
</dbReference>
<protein>
    <recommendedName>
        <fullName evidence="2">Anti-sigma factor antagonist</fullName>
    </recommendedName>
</protein>
<dbReference type="Proteomes" id="UP000198510">
    <property type="component" value="Unassembled WGS sequence"/>
</dbReference>
<dbReference type="GO" id="GO:0043856">
    <property type="term" value="F:anti-sigma factor antagonist activity"/>
    <property type="evidence" value="ECO:0007669"/>
    <property type="project" value="InterPro"/>
</dbReference>
<dbReference type="Gene3D" id="3.30.750.24">
    <property type="entry name" value="STAS domain"/>
    <property type="match status" value="1"/>
</dbReference>
<dbReference type="RefSeq" id="WP_089679351.1">
    <property type="nucleotide sequence ID" value="NZ_FNFO01000002.1"/>
</dbReference>
<evidence type="ECO:0000256" key="1">
    <source>
        <dbReference type="ARBA" id="ARBA00009013"/>
    </source>
</evidence>
<dbReference type="EMBL" id="FNFO01000002">
    <property type="protein sequence ID" value="SDK17843.1"/>
    <property type="molecule type" value="Genomic_DNA"/>
</dbReference>
<dbReference type="STRING" id="1075417.SAMN05421823_10271"/>
<dbReference type="InterPro" id="IPR003658">
    <property type="entry name" value="Anti-sigma_ant"/>
</dbReference>
<comment type="similarity">
    <text evidence="1 2">Belongs to the anti-sigma-factor antagonist family.</text>
</comment>
<accession>A0A1G8ZS32</accession>
<feature type="domain" description="STAS" evidence="3">
    <location>
        <begin position="1"/>
        <end position="111"/>
    </location>
</feature>
<name>A0A1G8ZS32_9BACT</name>
<organism evidence="4 5">
    <name type="scientific">Catalinimonas alkaloidigena</name>
    <dbReference type="NCBI Taxonomy" id="1075417"/>
    <lineage>
        <taxon>Bacteria</taxon>
        <taxon>Pseudomonadati</taxon>
        <taxon>Bacteroidota</taxon>
        <taxon>Cytophagia</taxon>
        <taxon>Cytophagales</taxon>
        <taxon>Catalimonadaceae</taxon>
        <taxon>Catalinimonas</taxon>
    </lineage>
</organism>
<dbReference type="InterPro" id="IPR036513">
    <property type="entry name" value="STAS_dom_sf"/>
</dbReference>